<dbReference type="InterPro" id="IPR013057">
    <property type="entry name" value="AA_transpt_TM"/>
</dbReference>
<keyword evidence="6 9" id="KW-1133">Transmembrane helix</keyword>
<sequence>MQEKLHTPHPDAEDTPLHSGRSQVSHSAQGGHDQGSHGQGGKRGMDAMWTITLFGTAVGAGILFLPISAGSFGFWPLLIATVLIGPMTFCAHRAFSWMMSSSRLSGEDVLEVLTDYFGKSSGVILAVIYWFTFFPVVLIYGVSIVNTVDSFIVNQLHGPEIPRAILAPVLVGLMTLALAFGHKIMLAIAQFIVYPLIFALAAVSLYLIPQWDLGSFMEAGDSSAGGLIRSMFLILPVLVFSFSFVAALSQFCLEMEKHHGPDHQERSTRVIGWTTLLLTVFTMFFVWSCALAMGADGMATANENNLPVLSYFANVTGTPFMAYMAPVVVVCAIASSYFGHALGTVEGTQYLFNLVAPRATKKLSPRALDLWTYLFIFICASLVGIFNPSILDMITLVGGIFFALMTYLLPMYAVHRMDALKKYRGRPSNYFVIVMGSIVLVATIWSLFV</sequence>
<dbReference type="Proteomes" id="UP001220064">
    <property type="component" value="Chromosome"/>
</dbReference>
<keyword evidence="4" id="KW-0997">Cell inner membrane</keyword>
<evidence type="ECO:0000256" key="2">
    <source>
        <dbReference type="ARBA" id="ARBA00022448"/>
    </source>
</evidence>
<dbReference type="Pfam" id="PF01490">
    <property type="entry name" value="Aa_trans"/>
    <property type="match status" value="1"/>
</dbReference>
<feature type="compositionally biased region" description="Basic and acidic residues" evidence="8">
    <location>
        <begin position="1"/>
        <end position="16"/>
    </location>
</feature>
<proteinExistence type="predicted"/>
<feature type="transmembrane region" description="Helical" evidence="9">
    <location>
        <begin position="187"/>
        <end position="208"/>
    </location>
</feature>
<evidence type="ECO:0000313" key="12">
    <source>
        <dbReference type="Proteomes" id="UP001220064"/>
    </source>
</evidence>
<evidence type="ECO:0000256" key="3">
    <source>
        <dbReference type="ARBA" id="ARBA00022475"/>
    </source>
</evidence>
<feature type="transmembrane region" description="Helical" evidence="9">
    <location>
        <begin position="73"/>
        <end position="95"/>
    </location>
</feature>
<feature type="transmembrane region" description="Helical" evidence="9">
    <location>
        <begin position="430"/>
        <end position="448"/>
    </location>
</feature>
<dbReference type="EMBL" id="CP063189">
    <property type="protein sequence ID" value="WCZ31973.1"/>
    <property type="molecule type" value="Genomic_DNA"/>
</dbReference>
<organism evidence="11 12">
    <name type="scientific">Corynebacterium massiliense DSM 45435</name>
    <dbReference type="NCBI Taxonomy" id="1121364"/>
    <lineage>
        <taxon>Bacteria</taxon>
        <taxon>Bacillati</taxon>
        <taxon>Actinomycetota</taxon>
        <taxon>Actinomycetes</taxon>
        <taxon>Mycobacteriales</taxon>
        <taxon>Corynebacteriaceae</taxon>
        <taxon>Corynebacterium</taxon>
    </lineage>
</organism>
<gene>
    <name evidence="11" type="primary">sdaC2</name>
    <name evidence="11" type="ORF">CMASS_02570</name>
</gene>
<evidence type="ECO:0000256" key="9">
    <source>
        <dbReference type="SAM" id="Phobius"/>
    </source>
</evidence>
<keyword evidence="7 9" id="KW-0472">Membrane</keyword>
<evidence type="ECO:0000256" key="1">
    <source>
        <dbReference type="ARBA" id="ARBA00004429"/>
    </source>
</evidence>
<accession>A0ABY7U5K8</accession>
<feature type="transmembrane region" description="Helical" evidence="9">
    <location>
        <begin position="228"/>
        <end position="249"/>
    </location>
</feature>
<keyword evidence="5 9" id="KW-0812">Transmembrane</keyword>
<evidence type="ECO:0000256" key="8">
    <source>
        <dbReference type="SAM" id="MobiDB-lite"/>
    </source>
</evidence>
<dbReference type="InterPro" id="IPR018227">
    <property type="entry name" value="Amino_acid_transport_2"/>
</dbReference>
<evidence type="ECO:0000313" key="11">
    <source>
        <dbReference type="EMBL" id="WCZ31973.1"/>
    </source>
</evidence>
<dbReference type="Gene3D" id="1.20.1740.10">
    <property type="entry name" value="Amino acid/polyamine transporter I"/>
    <property type="match status" value="1"/>
</dbReference>
<evidence type="ECO:0000256" key="5">
    <source>
        <dbReference type="ARBA" id="ARBA00022692"/>
    </source>
</evidence>
<feature type="transmembrane region" description="Helical" evidence="9">
    <location>
        <begin position="116"/>
        <end position="141"/>
    </location>
</feature>
<feature type="transmembrane region" description="Helical" evidence="9">
    <location>
        <begin position="270"/>
        <end position="293"/>
    </location>
</feature>
<name>A0ABY7U5K8_9CORY</name>
<evidence type="ECO:0000256" key="4">
    <source>
        <dbReference type="ARBA" id="ARBA00022519"/>
    </source>
</evidence>
<feature type="transmembrane region" description="Helical" evidence="9">
    <location>
        <begin position="47"/>
        <end position="67"/>
    </location>
</feature>
<keyword evidence="12" id="KW-1185">Reference proteome</keyword>
<comment type="subcellular location">
    <subcellularLocation>
        <location evidence="1">Cell inner membrane</location>
        <topology evidence="1">Multi-pass membrane protein</topology>
    </subcellularLocation>
</comment>
<feature type="transmembrane region" description="Helical" evidence="9">
    <location>
        <begin position="161"/>
        <end position="180"/>
    </location>
</feature>
<reference evidence="11 12" key="1">
    <citation type="submission" date="2020-10" db="EMBL/GenBank/DDBJ databases">
        <title>Complete genome sequence of Corynebacterium massiliense DSM 45435, type strain of Corynebacterium massiliense.</title>
        <authorList>
            <person name="Busche T."/>
            <person name="Kalinowski J."/>
            <person name="Ruckert C."/>
        </authorList>
    </citation>
    <scope>NUCLEOTIDE SEQUENCE [LARGE SCALE GENOMIC DNA]</scope>
    <source>
        <strain evidence="11 12">DSM 45435</strain>
    </source>
</reference>
<evidence type="ECO:0000259" key="10">
    <source>
        <dbReference type="Pfam" id="PF01490"/>
    </source>
</evidence>
<feature type="transmembrane region" description="Helical" evidence="9">
    <location>
        <begin position="393"/>
        <end position="409"/>
    </location>
</feature>
<keyword evidence="3" id="KW-1003">Cell membrane</keyword>
<keyword evidence="2" id="KW-0813">Transport</keyword>
<feature type="transmembrane region" description="Helical" evidence="9">
    <location>
        <begin position="370"/>
        <end position="387"/>
    </location>
</feature>
<evidence type="ECO:0000256" key="6">
    <source>
        <dbReference type="ARBA" id="ARBA00022989"/>
    </source>
</evidence>
<evidence type="ECO:0000256" key="7">
    <source>
        <dbReference type="ARBA" id="ARBA00023136"/>
    </source>
</evidence>
<dbReference type="PANTHER" id="PTHR35334">
    <property type="entry name" value="SERINE TRANSPORTER"/>
    <property type="match status" value="1"/>
</dbReference>
<dbReference type="PANTHER" id="PTHR35334:SF2">
    <property type="entry name" value="SERINE TRANSPORTER SDAC"/>
    <property type="match status" value="1"/>
</dbReference>
<protein>
    <submittedName>
        <fullName evidence="11">Serine transporter</fullName>
    </submittedName>
</protein>
<feature type="transmembrane region" description="Helical" evidence="9">
    <location>
        <begin position="320"/>
        <end position="339"/>
    </location>
</feature>
<feature type="domain" description="Amino acid transporter transmembrane" evidence="10">
    <location>
        <begin position="50"/>
        <end position="448"/>
    </location>
</feature>
<feature type="region of interest" description="Disordered" evidence="8">
    <location>
        <begin position="1"/>
        <end position="42"/>
    </location>
</feature>